<dbReference type="AlphaFoldDB" id="A0A0F9T094"/>
<sequence length="66" mass="7725">MPKKIEFQKALGDLLNRESMENESDTPDWILAQYLQSCLAVWNVATQQREKWYGRDPRPTRTEAGL</sequence>
<evidence type="ECO:0000313" key="1">
    <source>
        <dbReference type="EMBL" id="KKN42486.1"/>
    </source>
</evidence>
<accession>A0A0F9T094</accession>
<reference evidence="1" key="1">
    <citation type="journal article" date="2015" name="Nature">
        <title>Complex archaea that bridge the gap between prokaryotes and eukaryotes.</title>
        <authorList>
            <person name="Spang A."/>
            <person name="Saw J.H."/>
            <person name="Jorgensen S.L."/>
            <person name="Zaremba-Niedzwiedzka K."/>
            <person name="Martijn J."/>
            <person name="Lind A.E."/>
            <person name="van Eijk R."/>
            <person name="Schleper C."/>
            <person name="Guy L."/>
            <person name="Ettema T.J."/>
        </authorList>
    </citation>
    <scope>NUCLEOTIDE SEQUENCE</scope>
</reference>
<name>A0A0F9T094_9ZZZZ</name>
<dbReference type="EMBL" id="LAZR01001578">
    <property type="protein sequence ID" value="KKN42486.1"/>
    <property type="molecule type" value="Genomic_DNA"/>
</dbReference>
<protein>
    <submittedName>
        <fullName evidence="1">Uncharacterized protein</fullName>
    </submittedName>
</protein>
<organism evidence="1">
    <name type="scientific">marine sediment metagenome</name>
    <dbReference type="NCBI Taxonomy" id="412755"/>
    <lineage>
        <taxon>unclassified sequences</taxon>
        <taxon>metagenomes</taxon>
        <taxon>ecological metagenomes</taxon>
    </lineage>
</organism>
<gene>
    <name evidence="1" type="ORF">LCGC14_0712960</name>
</gene>
<comment type="caution">
    <text evidence="1">The sequence shown here is derived from an EMBL/GenBank/DDBJ whole genome shotgun (WGS) entry which is preliminary data.</text>
</comment>
<proteinExistence type="predicted"/>